<proteinExistence type="predicted"/>
<protein>
    <submittedName>
        <fullName evidence="2">Uncharacterized protein</fullName>
    </submittedName>
</protein>
<organism evidence="2 3">
    <name type="scientific">Holothuria leucospilota</name>
    <name type="common">Black long sea cucumber</name>
    <name type="synonym">Mertensiothuria leucospilota</name>
    <dbReference type="NCBI Taxonomy" id="206669"/>
    <lineage>
        <taxon>Eukaryota</taxon>
        <taxon>Metazoa</taxon>
        <taxon>Echinodermata</taxon>
        <taxon>Eleutherozoa</taxon>
        <taxon>Echinozoa</taxon>
        <taxon>Holothuroidea</taxon>
        <taxon>Aspidochirotacea</taxon>
        <taxon>Aspidochirotida</taxon>
        <taxon>Holothuriidae</taxon>
        <taxon>Holothuria</taxon>
    </lineage>
</organism>
<name>A0A9Q1HKA6_HOLLE</name>
<feature type="compositionally biased region" description="Polar residues" evidence="1">
    <location>
        <begin position="39"/>
        <end position="52"/>
    </location>
</feature>
<evidence type="ECO:0000313" key="3">
    <source>
        <dbReference type="Proteomes" id="UP001152320"/>
    </source>
</evidence>
<gene>
    <name evidence="2" type="ORF">HOLleu_01504</name>
</gene>
<dbReference type="EMBL" id="JAIZAY010000001">
    <property type="protein sequence ID" value="KAJ8048975.1"/>
    <property type="molecule type" value="Genomic_DNA"/>
</dbReference>
<feature type="region of interest" description="Disordered" evidence="1">
    <location>
        <begin position="21"/>
        <end position="59"/>
    </location>
</feature>
<comment type="caution">
    <text evidence="2">The sequence shown here is derived from an EMBL/GenBank/DDBJ whole genome shotgun (WGS) entry which is preliminary data.</text>
</comment>
<sequence length="122" mass="14534">MVFLIPQDYWKMKLSDKFRNERKNRPVRGQTNERKVKVQKTSSGRLVPQSRQPGEDTESIATHINFRQIGRWMQQESSKQSPDWKKVQGLMQVTFLTRRDDIKMMVREVKEKYPFLFSAADV</sequence>
<dbReference type="AlphaFoldDB" id="A0A9Q1HKA6"/>
<keyword evidence="3" id="KW-1185">Reference proteome</keyword>
<accession>A0A9Q1HKA6</accession>
<evidence type="ECO:0000256" key="1">
    <source>
        <dbReference type="SAM" id="MobiDB-lite"/>
    </source>
</evidence>
<dbReference type="Proteomes" id="UP001152320">
    <property type="component" value="Chromosome 1"/>
</dbReference>
<evidence type="ECO:0000313" key="2">
    <source>
        <dbReference type="EMBL" id="KAJ8048975.1"/>
    </source>
</evidence>
<reference evidence="2" key="1">
    <citation type="submission" date="2021-10" db="EMBL/GenBank/DDBJ databases">
        <title>Tropical sea cucumber genome reveals ecological adaptation and Cuvierian tubules defense mechanism.</title>
        <authorList>
            <person name="Chen T."/>
        </authorList>
    </citation>
    <scope>NUCLEOTIDE SEQUENCE</scope>
    <source>
        <strain evidence="2">Nanhai2018</strain>
        <tissue evidence="2">Muscle</tissue>
    </source>
</reference>